<feature type="repeat" description="TPR" evidence="3">
    <location>
        <begin position="156"/>
        <end position="189"/>
    </location>
</feature>
<name>A0A660SN20_UNCW3</name>
<gene>
    <name evidence="5" type="ORF">DRP53_01235</name>
</gene>
<evidence type="ECO:0000313" key="6">
    <source>
        <dbReference type="Proteomes" id="UP000268469"/>
    </source>
</evidence>
<dbReference type="InterPro" id="IPR001623">
    <property type="entry name" value="DnaJ_domain"/>
</dbReference>
<evidence type="ECO:0000256" key="2">
    <source>
        <dbReference type="ARBA" id="ARBA00022803"/>
    </source>
</evidence>
<dbReference type="SUPFAM" id="SSF48452">
    <property type="entry name" value="TPR-like"/>
    <property type="match status" value="1"/>
</dbReference>
<dbReference type="SMART" id="SM00271">
    <property type="entry name" value="DnaJ"/>
    <property type="match status" value="1"/>
</dbReference>
<proteinExistence type="predicted"/>
<dbReference type="SUPFAM" id="SSF46565">
    <property type="entry name" value="Chaperone J-domain"/>
    <property type="match status" value="1"/>
</dbReference>
<dbReference type="PROSITE" id="PS50076">
    <property type="entry name" value="DNAJ_2"/>
    <property type="match status" value="1"/>
</dbReference>
<dbReference type="InterPro" id="IPR011990">
    <property type="entry name" value="TPR-like_helical_dom_sf"/>
</dbReference>
<dbReference type="Pfam" id="PF00226">
    <property type="entry name" value="DnaJ"/>
    <property type="match status" value="1"/>
</dbReference>
<dbReference type="PROSITE" id="PS50005">
    <property type="entry name" value="TPR"/>
    <property type="match status" value="1"/>
</dbReference>
<keyword evidence="1" id="KW-0677">Repeat</keyword>
<dbReference type="Gene3D" id="1.25.40.10">
    <property type="entry name" value="Tetratricopeptide repeat domain"/>
    <property type="match status" value="1"/>
</dbReference>
<dbReference type="PANTHER" id="PTHR45188">
    <property type="entry name" value="DNAJ PROTEIN P58IPK HOMOLOG"/>
    <property type="match status" value="1"/>
</dbReference>
<dbReference type="AlphaFoldDB" id="A0A660SN20"/>
<sequence>MSENYYTILGVSKNATMAEIRRAYLKLARELHPDRVLDPEKKAEAQERFSRITMAYRVLSDPEKRKEYDRKLTTKKTEVQESREVQAKNAFQRGLLYLKRGDPWRALSLLRIAYRYQPQKAIYLSYLGLALVKTRQFKEEGIEKLIEASKMELFNPIVHVNLGLGYKAIGEVDKANAAFKEALHWDPNNLIALKELGKIEKKKGFFGKLFGR</sequence>
<comment type="caution">
    <text evidence="5">The sequence shown here is derived from an EMBL/GenBank/DDBJ whole genome shotgun (WGS) entry which is preliminary data.</text>
</comment>
<dbReference type="EMBL" id="QNBE01000007">
    <property type="protein sequence ID" value="RKX71506.1"/>
    <property type="molecule type" value="Genomic_DNA"/>
</dbReference>
<dbReference type="Gene3D" id="1.10.287.110">
    <property type="entry name" value="DnaJ domain"/>
    <property type="match status" value="1"/>
</dbReference>
<protein>
    <recommendedName>
        <fullName evidence="4">J domain-containing protein</fullName>
    </recommendedName>
</protein>
<dbReference type="InterPro" id="IPR019734">
    <property type="entry name" value="TPR_rpt"/>
</dbReference>
<feature type="domain" description="J" evidence="4">
    <location>
        <begin position="4"/>
        <end position="72"/>
    </location>
</feature>
<reference evidence="5 6" key="1">
    <citation type="submission" date="2018-06" db="EMBL/GenBank/DDBJ databases">
        <title>Extensive metabolic versatility and redundancy in microbially diverse, dynamic hydrothermal sediments.</title>
        <authorList>
            <person name="Dombrowski N."/>
            <person name="Teske A."/>
            <person name="Baker B.J."/>
        </authorList>
    </citation>
    <scope>NUCLEOTIDE SEQUENCE [LARGE SCALE GENOMIC DNA]</scope>
    <source>
        <strain evidence="5">B36_G15</strain>
    </source>
</reference>
<dbReference type="PANTHER" id="PTHR45188:SF2">
    <property type="entry name" value="DNAJ HOMOLOG SUBFAMILY C MEMBER 7"/>
    <property type="match status" value="1"/>
</dbReference>
<evidence type="ECO:0000256" key="3">
    <source>
        <dbReference type="PROSITE-ProRule" id="PRU00339"/>
    </source>
</evidence>
<evidence type="ECO:0000313" key="5">
    <source>
        <dbReference type="EMBL" id="RKX71506.1"/>
    </source>
</evidence>
<evidence type="ECO:0000259" key="4">
    <source>
        <dbReference type="PROSITE" id="PS50076"/>
    </source>
</evidence>
<accession>A0A660SN20</accession>
<dbReference type="CDD" id="cd06257">
    <property type="entry name" value="DnaJ"/>
    <property type="match status" value="1"/>
</dbReference>
<dbReference type="PRINTS" id="PR00625">
    <property type="entry name" value="JDOMAIN"/>
</dbReference>
<keyword evidence="2 3" id="KW-0802">TPR repeat</keyword>
<evidence type="ECO:0000256" key="1">
    <source>
        <dbReference type="ARBA" id="ARBA00022737"/>
    </source>
</evidence>
<dbReference type="Pfam" id="PF13432">
    <property type="entry name" value="TPR_16"/>
    <property type="match status" value="1"/>
</dbReference>
<organism evidence="5 6">
    <name type="scientific">candidate division WOR-3 bacterium</name>
    <dbReference type="NCBI Taxonomy" id="2052148"/>
    <lineage>
        <taxon>Bacteria</taxon>
        <taxon>Bacteria division WOR-3</taxon>
    </lineage>
</organism>
<dbReference type="InterPro" id="IPR036869">
    <property type="entry name" value="J_dom_sf"/>
</dbReference>
<dbReference type="Proteomes" id="UP000268469">
    <property type="component" value="Unassembled WGS sequence"/>
</dbReference>